<reference evidence="3 4" key="1">
    <citation type="submission" date="2018-01" db="EMBL/GenBank/DDBJ databases">
        <title>The whole genome sequencing and assembly of Fervidobacterium changbaicum CBS-1 strain.</title>
        <authorList>
            <person name="Kim J.-Y."/>
            <person name="Park M.-K."/>
            <person name="Yi H."/>
            <person name="Bahn Y.-S."/>
            <person name="Kim J.F."/>
            <person name="Lee D.-W."/>
        </authorList>
    </citation>
    <scope>NUCLEOTIDE SEQUENCE [LARGE SCALE GENOMIC DNA]</scope>
    <source>
        <strain evidence="3 4">CBS-1</strain>
    </source>
</reference>
<evidence type="ECO:0000256" key="1">
    <source>
        <dbReference type="SAM" id="MobiDB-lite"/>
    </source>
</evidence>
<dbReference type="RefSeq" id="WP_090222526.1">
    <property type="nucleotide sequence ID" value="NZ_CP026721.1"/>
</dbReference>
<keyword evidence="4" id="KW-1185">Reference proteome</keyword>
<dbReference type="AlphaFoldDB" id="A0AAE6CEE8"/>
<accession>A0AAE6CEE8</accession>
<name>A0AAE6CEE8_9BACT</name>
<feature type="region of interest" description="Disordered" evidence="1">
    <location>
        <begin position="612"/>
        <end position="663"/>
    </location>
</feature>
<feature type="transmembrane region" description="Helical" evidence="2">
    <location>
        <begin position="12"/>
        <end position="33"/>
    </location>
</feature>
<evidence type="ECO:0000313" key="3">
    <source>
        <dbReference type="EMBL" id="QAV34043.1"/>
    </source>
</evidence>
<dbReference type="Proteomes" id="UP000288947">
    <property type="component" value="Chromosome"/>
</dbReference>
<sequence>MKRYNLKKGKRYTFFSVIVIGIVTVMLLSVVYYDSLKQIVDKPFNDFKVLTIKEAFENAFKNVSIQPSGFGIVNITGMDEMNNVYTAKVTKEGLLSISINNENVPNPEELYREIYAKAFYNLILTKPIADYESSDPKNVLNYIRNVSYDYFQENDREYISLIGKDENGNTVQIIYNIAKVDGKLRIVPDKVFVNNKLLNSTEKRIFLAKVYKKSVDRDLIEVVKNSFLKEYPYESIEQVLSKVNNARWTIKDENRKMVEFNGMDNIDNKEVVITIGFRINEDGETVVEYAQLNGQDVEAGDIPYLISYLYSRYSSIDKNRDIERYKQIIFSTKVPNSTKTFGEFFTQYVKNDKWDIQYATNNVKLLVTAETASNDKVYMEFLFTKGGIYLSKAMLNNVEQKFDELTSKIFTAGTIQQTGPVAQTTSPEGVEKIEKIKSGKIVKYSSFANNEEAFKSYLRNLSWSYDAQKDRVVLTGVGKYGTKNWNFKFVFDLYFGREPVLEDMFMDGINVIDEVSDYIISKIFKVDTLGSNVVELVKNTVFTFRTYEEILGPIGWEIDRANDRVVYTSDNLKMNFAVEPAGQVKVVQVLYKGQDWTTRSYEILKTLENGGNLASLEQSPQKTQEAKKEPVKPATEQPVEQPSKPQLEQNQEEIPETQQYGQF</sequence>
<evidence type="ECO:0000256" key="2">
    <source>
        <dbReference type="SAM" id="Phobius"/>
    </source>
</evidence>
<keyword evidence="2" id="KW-1133">Transmembrane helix</keyword>
<feature type="compositionally biased region" description="Polar residues" evidence="1">
    <location>
        <begin position="638"/>
        <end position="649"/>
    </location>
</feature>
<dbReference type="EMBL" id="CP026721">
    <property type="protein sequence ID" value="QAV34043.1"/>
    <property type="molecule type" value="Genomic_DNA"/>
</dbReference>
<gene>
    <name evidence="3" type="ORF">CBS1_10280</name>
</gene>
<evidence type="ECO:0000313" key="4">
    <source>
        <dbReference type="Proteomes" id="UP000288947"/>
    </source>
</evidence>
<proteinExistence type="predicted"/>
<keyword evidence="2" id="KW-0812">Transmembrane</keyword>
<keyword evidence="2" id="KW-0472">Membrane</keyword>
<protein>
    <submittedName>
        <fullName evidence="3">Uncharacterized protein</fullName>
    </submittedName>
</protein>
<organism evidence="3 4">
    <name type="scientific">Fervidobacterium changbaicum</name>
    <dbReference type="NCBI Taxonomy" id="310769"/>
    <lineage>
        <taxon>Bacteria</taxon>
        <taxon>Thermotogati</taxon>
        <taxon>Thermotogota</taxon>
        <taxon>Thermotogae</taxon>
        <taxon>Thermotogales</taxon>
        <taxon>Fervidobacteriaceae</taxon>
        <taxon>Fervidobacterium</taxon>
    </lineage>
</organism>